<geneLocation type="plasmid" evidence="1">
    <name>pBS01</name>
</geneLocation>
<keyword evidence="1" id="KW-0614">Plasmid</keyword>
<keyword evidence="2" id="KW-1185">Reference proteome</keyword>
<sequence>MTAETVKHYEDLESVFAEWKKAKNKLTRSIRPKKMEQDPFDSGTYDLQDYYFQYEDFAVFFNRNMRLKSIHKQRERVKIKLLHIHSLVKEKMKELDLHPHRNEEFILSGIIPNGSNRNRVSWLGIRYGKSPKVLSSYKGKGAYWSKTKEADKLYLHANIQVGIRGEGVFISIFHSIANGAMDREYFHEKLYQPEVQEAIEECFKLLKWNGFKWRIYEPNENVVKVDFFIDEEDPKDFISFYAKNDAEGVESYLLCNFSPNDSRIKTAENIADTAFEIAKILAPLYHTISNTEGLEGSK</sequence>
<accession>A0ABT7KZ25</accession>
<gene>
    <name evidence="1" type="ORF">P6F46_27750</name>
</gene>
<proteinExistence type="predicted"/>
<organism evidence="1 2">
    <name type="scientific">Bacillus shihchuchen</name>
    <dbReference type="NCBI Taxonomy" id="3036942"/>
    <lineage>
        <taxon>Bacteria</taxon>
        <taxon>Bacillati</taxon>
        <taxon>Bacillota</taxon>
        <taxon>Bacilli</taxon>
        <taxon>Bacillales</taxon>
        <taxon>Bacillaceae</taxon>
        <taxon>Bacillus</taxon>
        <taxon>Bacillus cereus group</taxon>
    </lineage>
</organism>
<reference evidence="1 2" key="1">
    <citation type="journal article" date="2023" name="Int. J. Mol. Sci.">
        <title>Pathogenicity and Genomic Characterization of a Novel Genospecies, Bacillus shihchuchen, of the Bacillus cereus Group Isolated from Chinese Softshell Turtle (Pelodiscus sinensis).</title>
        <authorList>
            <person name="Cheng L.W."/>
            <person name="Byadgi O.V."/>
            <person name="Tsai C.E."/>
            <person name="Wang P.C."/>
            <person name="Chen S.C."/>
        </authorList>
    </citation>
    <scope>NUCLEOTIDE SEQUENCE [LARGE SCALE GENOMIC DNA]</scope>
    <source>
        <strain evidence="1 2">QF108-045</strain>
    </source>
</reference>
<dbReference type="Proteomes" id="UP001229716">
    <property type="component" value="Unassembled WGS sequence"/>
</dbReference>
<name>A0ABT7KZ25_9BACI</name>
<evidence type="ECO:0000313" key="1">
    <source>
        <dbReference type="EMBL" id="MDL2419369.1"/>
    </source>
</evidence>
<protein>
    <submittedName>
        <fullName evidence="1">Uncharacterized protein</fullName>
    </submittedName>
</protein>
<dbReference type="EMBL" id="JASWHZ010000002">
    <property type="protein sequence ID" value="MDL2419369.1"/>
    <property type="molecule type" value="Genomic_DNA"/>
</dbReference>
<evidence type="ECO:0000313" key="2">
    <source>
        <dbReference type="Proteomes" id="UP001229716"/>
    </source>
</evidence>
<comment type="caution">
    <text evidence="1">The sequence shown here is derived from an EMBL/GenBank/DDBJ whole genome shotgun (WGS) entry which is preliminary data.</text>
</comment>